<evidence type="ECO:0000256" key="1">
    <source>
        <dbReference type="SAM" id="MobiDB-lite"/>
    </source>
</evidence>
<gene>
    <name evidence="2" type="ORF">BN869_000007704_1</name>
</gene>
<accession>A0A0B7KA95</accession>
<proteinExistence type="predicted"/>
<feature type="compositionally biased region" description="Low complexity" evidence="1">
    <location>
        <begin position="374"/>
        <end position="385"/>
    </location>
</feature>
<sequence length="488" mass="53589">MDMISGLKCSTSASKNRILTSFTMGILSISKGAEADIIIPEIEVAGSNFKALVDAAVTISSPRSLVVRFAGEIDITPLTSLVNDLIRLFQLFRRIAENAIDAQSALKEVPPNIMKNNHYNTLCPLTVFLRIIASALSRVNLRKVNLNDMFSEWGPIKPLRGVMVQLQKNFRTIQIRANEILPGFANCIVLHEEHSKFTVSPTAAAYYALAGINARATAVRSLYLQKLRVGCEPGVRERIDKIELLSQDLVNYHKTVMGKESDEWGGNPFSGPGSNRVKIGGFGASMTPKGGYKLACFVDFWRFEMERPAAVEERALGVLTASLGQRGAWNTTSCAEWELWLTKLSRQDVQPVPFDTVYPVREEMAKSATWTGKASPASATRAPSSGKRAAVGSRVEVAAVLRDPALYSIESRLTFPENGEKKPTPGVVFPRSQKTTQRQQPTVSRGGPSLEPVLAKTNSFTIQSRRPEAQLTLDLPGKKRGVFSKMFS</sequence>
<dbReference type="AlphaFoldDB" id="A0A0B7KA95"/>
<feature type="compositionally biased region" description="Polar residues" evidence="1">
    <location>
        <begin position="432"/>
        <end position="443"/>
    </location>
</feature>
<organism evidence="2">
    <name type="scientific">Bionectria ochroleuca</name>
    <name type="common">Gliocladium roseum</name>
    <dbReference type="NCBI Taxonomy" id="29856"/>
    <lineage>
        <taxon>Eukaryota</taxon>
        <taxon>Fungi</taxon>
        <taxon>Dikarya</taxon>
        <taxon>Ascomycota</taxon>
        <taxon>Pezizomycotina</taxon>
        <taxon>Sordariomycetes</taxon>
        <taxon>Hypocreomycetidae</taxon>
        <taxon>Hypocreales</taxon>
        <taxon>Bionectriaceae</taxon>
        <taxon>Clonostachys</taxon>
    </lineage>
</organism>
<dbReference type="EMBL" id="CDPU01000024">
    <property type="protein sequence ID" value="CEO51646.1"/>
    <property type="molecule type" value="Genomic_DNA"/>
</dbReference>
<feature type="region of interest" description="Disordered" evidence="1">
    <location>
        <begin position="366"/>
        <end position="385"/>
    </location>
</feature>
<reference evidence="2" key="1">
    <citation type="submission" date="2015-01" db="EMBL/GenBank/DDBJ databases">
        <authorList>
            <person name="Durling Mikael"/>
        </authorList>
    </citation>
    <scope>NUCLEOTIDE SEQUENCE</scope>
</reference>
<name>A0A0B7KA95_BIOOC</name>
<protein>
    <submittedName>
        <fullName evidence="2">Uncharacterized protein</fullName>
    </submittedName>
</protein>
<feature type="region of interest" description="Disordered" evidence="1">
    <location>
        <begin position="416"/>
        <end position="450"/>
    </location>
</feature>
<evidence type="ECO:0000313" key="2">
    <source>
        <dbReference type="EMBL" id="CEO51646.1"/>
    </source>
</evidence>